<proteinExistence type="predicted"/>
<dbReference type="PANTHER" id="PTHR14187">
    <property type="entry name" value="ALPHA KINASE/ELONGATION FACTOR 2 KINASE"/>
    <property type="match status" value="1"/>
</dbReference>
<evidence type="ECO:0000256" key="1">
    <source>
        <dbReference type="SAM" id="MobiDB-lite"/>
    </source>
</evidence>
<dbReference type="Proteomes" id="UP000230605">
    <property type="component" value="Chromosome 4"/>
</dbReference>
<keyword evidence="5" id="KW-1185">Reference proteome</keyword>
<dbReference type="Gene3D" id="3.90.640.10">
    <property type="entry name" value="Actin, Chain A, domain 4"/>
    <property type="match status" value="1"/>
</dbReference>
<dbReference type="Proteomes" id="UP001302367">
    <property type="component" value="Chromosome 4"/>
</dbReference>
<dbReference type="EMBL" id="CP134187">
    <property type="protein sequence ID" value="WPB01858.1"/>
    <property type="molecule type" value="Genomic_DNA"/>
</dbReference>
<sequence length="675" mass="76086">MARPQRSRRQSDAARPQQQDSMVRHVAVDYGTTKLHGCFRIGAADQAPKDEDIIDLEFDGQAAAVPQKLAFDDEGRFYWGWQVERMLARKELRHDQVIEHLKLLFYPRSLEDSLFARTARDRLDELDPAWLGCSEDATLEVKKVALLALHLRVILERVEAYVVDSIKFKLEVDEESARSMAKKVFISVPGMWLPPGNRSMLKAAEWAGLKSNEVELIFEPQAAAGFWAHSIKLHGRTQYRRGDRMILLDAGGGTSDLVTYELQQNSSTGPELQLKAVGTALGGLCGSEYVNQCFLSWLEDQLQTVHGMSTADAAIALGFSRAQFNATAKQCFEDIKQKASSPSTLWPQEFRVRGPENTIEFLLDETEVAAFSKPVIENNIALVNQLLDDRVRAVVVVGGFAQSEQFMLELKAAFAHKKIDIQRGARTPTGFVHAVARGGLLKYHQSARRSLASDDCFFLSEEQDFAPEKHPDLALVSIERPSRRRAATMIPNKALIGKDPHDPVHYLAKSRVRTILPATDREPVRHYWQQRTVEPHEKTLALQIYWSRDARPEHSPIMVAGTDDTLKDGIEKWGPPLFVELPDLGSLGFIAEPQSHGTSAVYFIAYRVILRWTPERISVRWEMAKPKYTKKALNNAFAYESERLLPGNDLGAEHVIVLLEEDEIAEENFNPTPRE</sequence>
<name>A0A2G5HMG3_CERBT</name>
<dbReference type="InterPro" id="IPR043129">
    <property type="entry name" value="ATPase_NBD"/>
</dbReference>
<evidence type="ECO:0008006" key="6">
    <source>
        <dbReference type="Google" id="ProtNLM"/>
    </source>
</evidence>
<evidence type="ECO:0000313" key="5">
    <source>
        <dbReference type="Proteomes" id="UP001302367"/>
    </source>
</evidence>
<dbReference type="EMBL" id="LKMD01000105">
    <property type="protein sequence ID" value="PIA93737.1"/>
    <property type="molecule type" value="Genomic_DNA"/>
</dbReference>
<evidence type="ECO:0000313" key="2">
    <source>
        <dbReference type="EMBL" id="PIA93737.1"/>
    </source>
</evidence>
<organism evidence="2 4">
    <name type="scientific">Cercospora beticola</name>
    <name type="common">Sugarbeet leaf spot fungus</name>
    <dbReference type="NCBI Taxonomy" id="122368"/>
    <lineage>
        <taxon>Eukaryota</taxon>
        <taxon>Fungi</taxon>
        <taxon>Dikarya</taxon>
        <taxon>Ascomycota</taxon>
        <taxon>Pezizomycotina</taxon>
        <taxon>Dothideomycetes</taxon>
        <taxon>Dothideomycetidae</taxon>
        <taxon>Mycosphaerellales</taxon>
        <taxon>Mycosphaerellaceae</taxon>
        <taxon>Cercospora</taxon>
    </lineage>
</organism>
<reference evidence="3 5" key="2">
    <citation type="submission" date="2023-09" db="EMBL/GenBank/DDBJ databases">
        <title>Complete-Gapless Cercospora beticola genome.</title>
        <authorList>
            <person name="Wyatt N.A."/>
            <person name="Spanner R.E."/>
            <person name="Bolton M.D."/>
        </authorList>
    </citation>
    <scope>NUCLEOTIDE SEQUENCE [LARGE SCALE GENOMIC DNA]</scope>
    <source>
        <strain evidence="3">Cb09-40</strain>
    </source>
</reference>
<accession>A0A2G5HMG3</accession>
<gene>
    <name evidence="2" type="ORF">CB0940_04604</name>
    <name evidence="3" type="ORF">RHO25_006490</name>
</gene>
<reference evidence="2 4" key="1">
    <citation type="submission" date="2015-10" db="EMBL/GenBank/DDBJ databases">
        <title>The cercosporin biosynthetic gene cluster was horizontally transferred to several fungal lineages and shown to be expanded in Cercospora beticola based on microsynteny with recipient genomes.</title>
        <authorList>
            <person name="De Jonge R."/>
            <person name="Ebert M.K."/>
            <person name="Suttle J.C."/>
            <person name="Jurick Ii W.M."/>
            <person name="Secor G.A."/>
            <person name="Thomma B.P."/>
            <person name="Van De Peer Y."/>
            <person name="Bolton M.D."/>
        </authorList>
    </citation>
    <scope>NUCLEOTIDE SEQUENCE [LARGE SCALE GENOMIC DNA]</scope>
    <source>
        <strain evidence="2 4">09-40</strain>
    </source>
</reference>
<dbReference type="CDD" id="cd10170">
    <property type="entry name" value="ASKHA_NBD_HSP70"/>
    <property type="match status" value="1"/>
</dbReference>
<dbReference type="OrthoDB" id="3630997at2759"/>
<dbReference type="PANTHER" id="PTHR14187:SF5">
    <property type="entry name" value="HEAT SHOCK 70 KDA PROTEIN 12A"/>
    <property type="match status" value="1"/>
</dbReference>
<dbReference type="SUPFAM" id="SSF53067">
    <property type="entry name" value="Actin-like ATPase domain"/>
    <property type="match status" value="2"/>
</dbReference>
<dbReference type="Gene3D" id="3.30.420.40">
    <property type="match status" value="2"/>
</dbReference>
<evidence type="ECO:0000313" key="4">
    <source>
        <dbReference type="Proteomes" id="UP000230605"/>
    </source>
</evidence>
<feature type="region of interest" description="Disordered" evidence="1">
    <location>
        <begin position="1"/>
        <end position="22"/>
    </location>
</feature>
<evidence type="ECO:0000313" key="3">
    <source>
        <dbReference type="EMBL" id="WPB01858.1"/>
    </source>
</evidence>
<dbReference type="AlphaFoldDB" id="A0A2G5HMG3"/>
<protein>
    <recommendedName>
        <fullName evidence="6">Heat shock 70 kDa protein 12B</fullName>
    </recommendedName>
</protein>